<name>A0A9P6AKU7_9AGAM</name>
<evidence type="ECO:0000256" key="1">
    <source>
        <dbReference type="SAM" id="MobiDB-lite"/>
    </source>
</evidence>
<feature type="compositionally biased region" description="Basic and acidic residues" evidence="1">
    <location>
        <begin position="558"/>
        <end position="567"/>
    </location>
</feature>
<gene>
    <name evidence="2" type="ORF">BS47DRAFT_1398379</name>
</gene>
<comment type="caution">
    <text evidence="2">The sequence shown here is derived from an EMBL/GenBank/DDBJ whole genome shotgun (WGS) entry which is preliminary data.</text>
</comment>
<dbReference type="Proteomes" id="UP000886523">
    <property type="component" value="Unassembled WGS sequence"/>
</dbReference>
<feature type="compositionally biased region" description="Basic residues" evidence="1">
    <location>
        <begin position="277"/>
        <end position="289"/>
    </location>
</feature>
<dbReference type="EMBL" id="MU129074">
    <property type="protein sequence ID" value="KAF9507694.1"/>
    <property type="molecule type" value="Genomic_DNA"/>
</dbReference>
<proteinExistence type="predicted"/>
<evidence type="ECO:0000313" key="3">
    <source>
        <dbReference type="Proteomes" id="UP000886523"/>
    </source>
</evidence>
<feature type="compositionally biased region" description="Pro residues" evidence="1">
    <location>
        <begin position="505"/>
        <end position="540"/>
    </location>
</feature>
<evidence type="ECO:0000313" key="2">
    <source>
        <dbReference type="EMBL" id="KAF9507694.1"/>
    </source>
</evidence>
<protein>
    <submittedName>
        <fullName evidence="2">Uncharacterized protein</fullName>
    </submittedName>
</protein>
<organism evidence="2 3">
    <name type="scientific">Hydnum rufescens UP504</name>
    <dbReference type="NCBI Taxonomy" id="1448309"/>
    <lineage>
        <taxon>Eukaryota</taxon>
        <taxon>Fungi</taxon>
        <taxon>Dikarya</taxon>
        <taxon>Basidiomycota</taxon>
        <taxon>Agaricomycotina</taxon>
        <taxon>Agaricomycetes</taxon>
        <taxon>Cantharellales</taxon>
        <taxon>Hydnaceae</taxon>
        <taxon>Hydnum</taxon>
    </lineage>
</organism>
<feature type="region of interest" description="Disordered" evidence="1">
    <location>
        <begin position="558"/>
        <end position="629"/>
    </location>
</feature>
<accession>A0A9P6AKU7</accession>
<reference evidence="2" key="1">
    <citation type="journal article" date="2020" name="Nat. Commun.">
        <title>Large-scale genome sequencing of mycorrhizal fungi provides insights into the early evolution of symbiotic traits.</title>
        <authorList>
            <person name="Miyauchi S."/>
            <person name="Kiss E."/>
            <person name="Kuo A."/>
            <person name="Drula E."/>
            <person name="Kohler A."/>
            <person name="Sanchez-Garcia M."/>
            <person name="Morin E."/>
            <person name="Andreopoulos B."/>
            <person name="Barry K.W."/>
            <person name="Bonito G."/>
            <person name="Buee M."/>
            <person name="Carver A."/>
            <person name="Chen C."/>
            <person name="Cichocki N."/>
            <person name="Clum A."/>
            <person name="Culley D."/>
            <person name="Crous P.W."/>
            <person name="Fauchery L."/>
            <person name="Girlanda M."/>
            <person name="Hayes R.D."/>
            <person name="Keri Z."/>
            <person name="LaButti K."/>
            <person name="Lipzen A."/>
            <person name="Lombard V."/>
            <person name="Magnuson J."/>
            <person name="Maillard F."/>
            <person name="Murat C."/>
            <person name="Nolan M."/>
            <person name="Ohm R.A."/>
            <person name="Pangilinan J."/>
            <person name="Pereira M.F."/>
            <person name="Perotto S."/>
            <person name="Peter M."/>
            <person name="Pfister S."/>
            <person name="Riley R."/>
            <person name="Sitrit Y."/>
            <person name="Stielow J.B."/>
            <person name="Szollosi G."/>
            <person name="Zifcakova L."/>
            <person name="Stursova M."/>
            <person name="Spatafora J.W."/>
            <person name="Tedersoo L."/>
            <person name="Vaario L.M."/>
            <person name="Yamada A."/>
            <person name="Yan M."/>
            <person name="Wang P."/>
            <person name="Xu J."/>
            <person name="Bruns T."/>
            <person name="Baldrian P."/>
            <person name="Vilgalys R."/>
            <person name="Dunand C."/>
            <person name="Henrissat B."/>
            <person name="Grigoriev I.V."/>
            <person name="Hibbett D."/>
            <person name="Nagy L.G."/>
            <person name="Martin F.M."/>
        </authorList>
    </citation>
    <scope>NUCLEOTIDE SEQUENCE</scope>
    <source>
        <strain evidence="2">UP504</strain>
    </source>
</reference>
<feature type="region of interest" description="Disordered" evidence="1">
    <location>
        <begin position="271"/>
        <end position="303"/>
    </location>
</feature>
<keyword evidence="3" id="KW-1185">Reference proteome</keyword>
<feature type="compositionally biased region" description="Polar residues" evidence="1">
    <location>
        <begin position="588"/>
        <end position="600"/>
    </location>
</feature>
<sequence length="746" mass="82266">MYKDRPRCHPQAARSAAARAVLITGFPRPPSPLALPLRSRAPTANEVPPLNVSMPPLLTVSTPSLVNASIPPAPGSQPFQPGPTSLVSDAPSALHAWGDPGQPVLLEETWMRRECVGSVYLHIGAFESAIDFVLRVRYTLLVQGSTKRPARQSSLEDAFFVFRSFTQGSYPPAMAMPYYPPIFFDATPDQFRRRQVMPPILGSDSDHPAPTSLPPNAYPPPVLLAAGPVSRLRESLWLTRNPNRMFLQHWHHDPDLPRFLFTTIPTIREINTDSLGRHRRDRQKRQQGRKHYESKVPPAGSPKRYILRESSTTTTTIRTLAAETSSSACERPRLTKYLHSIVSMPPLLTVSTPSLVNASIPPARVLSRDLFLVLKYLGSEISRHMASFQPGPTSLVSDALALFTHGGSRPNQFVGENLDAPNIYSTTSDADLDAYSTRAYWPSHHRVTPSVQGSVKISARRFSFEDDFFVFVHLLRFDEGGTAKLAPTSYAVDSYQRNSDNPTPSLLPPNAHPPPVVPAPVVPHVSPPTPEPVTVPPPGSPLHSPIALIRHGIERYAQRSSPDHDSDSDFYAYSRPYRPDTSARRPRATSSAQQDPNSLRTAPPPVQRADSDSDSYSQPPPHFSEITPCSLEVAVMPRPQNTRSGHAPKRALSTRIASPFLLYKPMLALRLGNQSITVPASQASTPLSLLMYIHLRFPNQSITVPASQAFRFYILDAREMFRGVAGILGTGALDDGAIILILCRRR</sequence>
<dbReference type="AlphaFoldDB" id="A0A9P6AKU7"/>
<feature type="region of interest" description="Disordered" evidence="1">
    <location>
        <begin position="494"/>
        <end position="545"/>
    </location>
</feature>